<accession>A0A1X0QIG8</accession>
<dbReference type="VEuPathDB" id="MicrosporidiaDB:A0H76_814"/>
<protein>
    <submittedName>
        <fullName evidence="1">Uncharacterized protein</fullName>
    </submittedName>
</protein>
<reference evidence="1 2" key="1">
    <citation type="journal article" date="2017" name="Environ. Microbiol.">
        <title>Decay of the glycolytic pathway and adaptation to intranuclear parasitism within Enterocytozoonidae microsporidia.</title>
        <authorList>
            <person name="Wiredu Boakye D."/>
            <person name="Jaroenlak P."/>
            <person name="Prachumwat A."/>
            <person name="Williams T.A."/>
            <person name="Bateman K.S."/>
            <person name="Itsathitphaisarn O."/>
            <person name="Sritunyalucksana K."/>
            <person name="Paszkiewicz K.H."/>
            <person name="Moore K.A."/>
            <person name="Stentiford G.D."/>
            <person name="Williams B.A."/>
        </authorList>
    </citation>
    <scope>NUCLEOTIDE SEQUENCE [LARGE SCALE GENOMIC DNA]</scope>
    <source>
        <strain evidence="2">canceri</strain>
    </source>
</reference>
<proteinExistence type="predicted"/>
<organism evidence="1 2">
    <name type="scientific">Hepatospora eriocheir</name>
    <dbReference type="NCBI Taxonomy" id="1081669"/>
    <lineage>
        <taxon>Eukaryota</taxon>
        <taxon>Fungi</taxon>
        <taxon>Fungi incertae sedis</taxon>
        <taxon>Microsporidia</taxon>
        <taxon>Hepatosporidae</taxon>
        <taxon>Hepatospora</taxon>
    </lineage>
</organism>
<evidence type="ECO:0000313" key="1">
    <source>
        <dbReference type="EMBL" id="ORD99464.1"/>
    </source>
</evidence>
<sequence length="118" mass="13504">MKLELDNLVVENINNNLENVKDSSVVSRCKAVKGDIVLNFDYHNQLINLNKNNSISLKIQEGEVSQEEKQHFVMYGIVYDNRNILKISCGGLLCEVFNSLNTIEFKVGDYVYFIVKTN</sequence>
<dbReference type="SUPFAM" id="SSF50249">
    <property type="entry name" value="Nucleic acid-binding proteins"/>
    <property type="match status" value="1"/>
</dbReference>
<gene>
    <name evidence="1" type="ORF">A0H76_814</name>
</gene>
<name>A0A1X0QIG8_9MICR</name>
<comment type="caution">
    <text evidence="1">The sequence shown here is derived from an EMBL/GenBank/DDBJ whole genome shotgun (WGS) entry which is preliminary data.</text>
</comment>
<dbReference type="InterPro" id="IPR012340">
    <property type="entry name" value="NA-bd_OB-fold"/>
</dbReference>
<dbReference type="EMBL" id="LTAI01000189">
    <property type="protein sequence ID" value="ORD99464.1"/>
    <property type="molecule type" value="Genomic_DNA"/>
</dbReference>
<dbReference type="VEuPathDB" id="MicrosporidiaDB:HERIO_1922"/>
<evidence type="ECO:0000313" key="2">
    <source>
        <dbReference type="Proteomes" id="UP000192501"/>
    </source>
</evidence>
<dbReference type="Proteomes" id="UP000192501">
    <property type="component" value="Unassembled WGS sequence"/>
</dbReference>
<dbReference type="Gene3D" id="2.40.50.140">
    <property type="entry name" value="Nucleic acid-binding proteins"/>
    <property type="match status" value="1"/>
</dbReference>
<dbReference type="AlphaFoldDB" id="A0A1X0QIG8"/>